<organism evidence="1">
    <name type="scientific">uncultured Microcoleus sp</name>
    <dbReference type="NCBI Taxonomy" id="259945"/>
    <lineage>
        <taxon>Bacteria</taxon>
        <taxon>Bacillati</taxon>
        <taxon>Cyanobacteriota</taxon>
        <taxon>Cyanophyceae</taxon>
        <taxon>Oscillatoriophycideae</taxon>
        <taxon>Oscillatoriales</taxon>
        <taxon>Microcoleaceae</taxon>
        <taxon>Microcoleus</taxon>
        <taxon>environmental samples</taxon>
    </lineage>
</organism>
<gene>
    <name evidence="1" type="ORF">AVDCRST_MAG84-1755</name>
</gene>
<reference evidence="1" key="1">
    <citation type="submission" date="2020-02" db="EMBL/GenBank/DDBJ databases">
        <authorList>
            <person name="Meier V. D."/>
        </authorList>
    </citation>
    <scope>NUCLEOTIDE SEQUENCE</scope>
    <source>
        <strain evidence="1">AVDCRST_MAG84</strain>
    </source>
</reference>
<evidence type="ECO:0000313" key="1">
    <source>
        <dbReference type="EMBL" id="CAA9328490.1"/>
    </source>
</evidence>
<sequence>MSGRAYGNISPILPIGRDGTAPTIITVNLPDLICCFIKPTQT</sequence>
<accession>A0A6J4LAS3</accession>
<name>A0A6J4LAS3_9CYAN</name>
<protein>
    <submittedName>
        <fullName evidence="1">Uncharacterized protein</fullName>
    </submittedName>
</protein>
<dbReference type="EMBL" id="CADCTZ010000281">
    <property type="protein sequence ID" value="CAA9328490.1"/>
    <property type="molecule type" value="Genomic_DNA"/>
</dbReference>
<dbReference type="AlphaFoldDB" id="A0A6J4LAS3"/>
<proteinExistence type="predicted"/>